<evidence type="ECO:0000313" key="2">
    <source>
        <dbReference type="EMBL" id="AQT42135.1"/>
    </source>
</evidence>
<keyword evidence="1" id="KW-1133">Transmembrane helix</keyword>
<reference evidence="2 3" key="1">
    <citation type="submission" date="2016-11" db="EMBL/GenBank/DDBJ databases">
        <title>Comparative genomics of Bartonella apis.</title>
        <authorList>
            <person name="Engel P."/>
        </authorList>
    </citation>
    <scope>NUCLEOTIDE SEQUENCE [LARGE SCALE GENOMIC DNA]</scope>
    <source>
        <strain evidence="2 3">BBC0178</strain>
    </source>
</reference>
<dbReference type="EMBL" id="CP015820">
    <property type="protein sequence ID" value="AQT42135.1"/>
    <property type="molecule type" value="Genomic_DNA"/>
</dbReference>
<evidence type="ECO:0000313" key="3">
    <source>
        <dbReference type="Proteomes" id="UP000189660"/>
    </source>
</evidence>
<keyword evidence="3" id="KW-1185">Reference proteome</keyword>
<dbReference type="AlphaFoldDB" id="A0A1U9M9Y5"/>
<keyword evidence="1" id="KW-0472">Membrane</keyword>
<protein>
    <submittedName>
        <fullName evidence="2">Uncharacterized protein</fullName>
    </submittedName>
</protein>
<evidence type="ECO:0000256" key="1">
    <source>
        <dbReference type="SAM" id="Phobius"/>
    </source>
</evidence>
<sequence length="85" mass="9325">MHHQEFSKLDHNDLTQSAGTGVLRIVLLFGSVAVALGLILVPMLADRKDAEFTQSIFQNKVDYSTMTGSVNQSPIPQIDDVKNPN</sequence>
<accession>A0A1U9M9Y5</accession>
<dbReference type="GeneID" id="99979869"/>
<proteinExistence type="predicted"/>
<dbReference type="OrthoDB" id="7925923at2"/>
<feature type="transmembrane region" description="Helical" evidence="1">
    <location>
        <begin position="22"/>
        <end position="45"/>
    </location>
</feature>
<dbReference type="KEGG" id="bapa:BBC0178_006390"/>
<name>A0A1U9M9Y5_9HYPH</name>
<dbReference type="RefSeq" id="WP_077970680.1">
    <property type="nucleotide sequence ID" value="NZ_CAXTKO020000001.1"/>
</dbReference>
<organism evidence="2 3">
    <name type="scientific">Bartonella apihabitans</name>
    <dbReference type="NCBI Taxonomy" id="2750929"/>
    <lineage>
        <taxon>Bacteria</taxon>
        <taxon>Pseudomonadati</taxon>
        <taxon>Pseudomonadota</taxon>
        <taxon>Alphaproteobacteria</taxon>
        <taxon>Hyphomicrobiales</taxon>
        <taxon>Bartonellaceae</taxon>
        <taxon>Bartonella</taxon>
    </lineage>
</organism>
<gene>
    <name evidence="2" type="ORF">BBC0178_006390</name>
</gene>
<keyword evidence="1" id="KW-0812">Transmembrane</keyword>
<dbReference type="Proteomes" id="UP000189660">
    <property type="component" value="Chromosome"/>
</dbReference>